<reference evidence="1 2" key="1">
    <citation type="journal article" date="2015" name="Genome Announc.">
        <title>Draft Genome Sequence of the Terrestrial Cyanobacterium Scytonema millei VB511283, Isolated from Eastern India.</title>
        <authorList>
            <person name="Sen D."/>
            <person name="Chandrababunaidu M.M."/>
            <person name="Singh D."/>
            <person name="Sanghi N."/>
            <person name="Ghorai A."/>
            <person name="Mishra G.P."/>
            <person name="Madduluri M."/>
            <person name="Adhikary S.P."/>
            <person name="Tripathy S."/>
        </authorList>
    </citation>
    <scope>NUCLEOTIDE SEQUENCE [LARGE SCALE GENOMIC DNA]</scope>
    <source>
        <strain evidence="1 2">VB511283</strain>
    </source>
</reference>
<keyword evidence="2" id="KW-1185">Reference proteome</keyword>
<evidence type="ECO:0000313" key="2">
    <source>
        <dbReference type="Proteomes" id="UP000031532"/>
    </source>
</evidence>
<protein>
    <submittedName>
        <fullName evidence="1">DUF4288 domain-containing protein</fullName>
    </submittedName>
</protein>
<dbReference type="RefSeq" id="WP_039714637.1">
    <property type="nucleotide sequence ID" value="NZ_JTJC03000006.1"/>
</dbReference>
<dbReference type="AlphaFoldDB" id="A0A9X5I6Q0"/>
<name>A0A9X5I6Q0_9CYAN</name>
<dbReference type="InterPro" id="IPR025630">
    <property type="entry name" value="DUF4288"/>
</dbReference>
<evidence type="ECO:0000313" key="1">
    <source>
        <dbReference type="EMBL" id="NHC36944.1"/>
    </source>
</evidence>
<proteinExistence type="predicted"/>
<dbReference type="Pfam" id="PF14119">
    <property type="entry name" value="DUF4288"/>
    <property type="match status" value="1"/>
</dbReference>
<gene>
    <name evidence="1" type="ORF">QH73_0020285</name>
</gene>
<dbReference type="EMBL" id="JTJC03000006">
    <property type="protein sequence ID" value="NHC36944.1"/>
    <property type="molecule type" value="Genomic_DNA"/>
</dbReference>
<dbReference type="Proteomes" id="UP000031532">
    <property type="component" value="Unassembled WGS sequence"/>
</dbReference>
<dbReference type="OrthoDB" id="165447at2"/>
<organism evidence="1 2">
    <name type="scientific">Scytonema millei VB511283</name>
    <dbReference type="NCBI Taxonomy" id="1245923"/>
    <lineage>
        <taxon>Bacteria</taxon>
        <taxon>Bacillati</taxon>
        <taxon>Cyanobacteriota</taxon>
        <taxon>Cyanophyceae</taxon>
        <taxon>Nostocales</taxon>
        <taxon>Scytonemataceae</taxon>
        <taxon>Scytonema</taxon>
    </lineage>
</organism>
<accession>A0A9X5I6Q0</accession>
<sequence length="117" mass="13503">MRVDSNSGEASLYVAVVLFESSSSVPNDCPLYEECFILIQANSLEEAREKALLYSHQQECSYQNQDKDTITWTCKQIIDVNSVLYDDFGDITEIYARHFRNYEAYCQFEPFLSSEAL</sequence>
<comment type="caution">
    <text evidence="1">The sequence shown here is derived from an EMBL/GenBank/DDBJ whole genome shotgun (WGS) entry which is preliminary data.</text>
</comment>